<dbReference type="EMBL" id="FBTB01000012">
    <property type="protein sequence ID" value="CUW11489.1"/>
    <property type="molecule type" value="Genomic_DNA"/>
</dbReference>
<proteinExistence type="predicted"/>
<protein>
    <submittedName>
        <fullName evidence="1">Uncharacterized protein</fullName>
    </submittedName>
</protein>
<organism evidence="1 3">
    <name type="scientific">Leuconostoc inhae</name>
    <dbReference type="NCBI Taxonomy" id="178001"/>
    <lineage>
        <taxon>Bacteria</taxon>
        <taxon>Bacillati</taxon>
        <taxon>Bacillota</taxon>
        <taxon>Bacilli</taxon>
        <taxon>Lactobacillales</taxon>
        <taxon>Lactobacillaceae</taxon>
        <taxon>Leuconostoc</taxon>
    </lineage>
</organism>
<dbReference type="Proteomes" id="UP000198868">
    <property type="component" value="Unassembled WGS sequence"/>
</dbReference>
<sequence>MVDCHVGLVFDTPKEISTHKVAYVQNHVKSITGDDTYETQNH</sequence>
<dbReference type="AlphaFoldDB" id="A0AAN2QU65"/>
<evidence type="ECO:0000313" key="3">
    <source>
        <dbReference type="Proteomes" id="UP000198868"/>
    </source>
</evidence>
<evidence type="ECO:0000313" key="2">
    <source>
        <dbReference type="EMBL" id="CUW11489.1"/>
    </source>
</evidence>
<accession>A0AAN2QU65</accession>
<dbReference type="EMBL" id="FBTU01000010">
    <property type="protein sequence ID" value="CUW07469.1"/>
    <property type="molecule type" value="Genomic_DNA"/>
</dbReference>
<dbReference type="Proteomes" id="UP000199047">
    <property type="component" value="Unassembled WGS sequence"/>
</dbReference>
<gene>
    <name evidence="2" type="ORF">KSL4_0202</name>
    <name evidence="1" type="ORF">PL111_0487</name>
</gene>
<keyword evidence="4" id="KW-1185">Reference proteome</keyword>
<evidence type="ECO:0000313" key="4">
    <source>
        <dbReference type="Proteomes" id="UP000199047"/>
    </source>
</evidence>
<evidence type="ECO:0000313" key="1">
    <source>
        <dbReference type="EMBL" id="CUW07469.1"/>
    </source>
</evidence>
<comment type="caution">
    <text evidence="1">The sequence shown here is derived from an EMBL/GenBank/DDBJ whole genome shotgun (WGS) entry which is preliminary data.</text>
</comment>
<reference evidence="3 4" key="1">
    <citation type="submission" date="2015-12" db="EMBL/GenBank/DDBJ databases">
        <authorList>
            <person name="Andreevskaya M."/>
        </authorList>
    </citation>
    <scope>NUCLEOTIDE SEQUENCE [LARGE SCALE GENOMIC DNA]</scope>
    <source>
        <strain evidence="2 4">KSL4-2</strain>
        <strain evidence="1 3">PL111</strain>
    </source>
</reference>
<name>A0AAN2QU65_9LACO</name>